<reference evidence="2 3" key="1">
    <citation type="submission" date="2016-10" db="EMBL/GenBank/DDBJ databases">
        <authorList>
            <person name="de Groot N.N."/>
        </authorList>
    </citation>
    <scope>NUCLEOTIDE SEQUENCE [LARGE SCALE GENOMIC DNA]</scope>
    <source>
        <strain evidence="2 3">DSM 18978</strain>
    </source>
</reference>
<organism evidence="2 3">
    <name type="scientific">Alkaliphilus peptidifermentans DSM 18978</name>
    <dbReference type="NCBI Taxonomy" id="1120976"/>
    <lineage>
        <taxon>Bacteria</taxon>
        <taxon>Bacillati</taxon>
        <taxon>Bacillota</taxon>
        <taxon>Clostridia</taxon>
        <taxon>Peptostreptococcales</taxon>
        <taxon>Natronincolaceae</taxon>
        <taxon>Alkaliphilus</taxon>
    </lineage>
</organism>
<keyword evidence="3" id="KW-1185">Reference proteome</keyword>
<dbReference type="Proteomes" id="UP000198636">
    <property type="component" value="Unassembled WGS sequence"/>
</dbReference>
<dbReference type="PANTHER" id="PTHR40446">
    <property type="entry name" value="N-ACETYLGLUCOSAMINE-1-PHOSPHODIESTER ALPHA-N-ACETYLGLUCOSAMINIDASE"/>
    <property type="match status" value="1"/>
</dbReference>
<evidence type="ECO:0000259" key="1">
    <source>
        <dbReference type="Pfam" id="PF09992"/>
    </source>
</evidence>
<proteinExistence type="predicted"/>
<feature type="domain" description="Phosphodiester glycosidase" evidence="1">
    <location>
        <begin position="207"/>
        <end position="379"/>
    </location>
</feature>
<gene>
    <name evidence="2" type="ORF">SAMN03080606_01624</name>
</gene>
<dbReference type="AlphaFoldDB" id="A0A1G5GAK7"/>
<dbReference type="Pfam" id="PF09992">
    <property type="entry name" value="NAGPA"/>
    <property type="match status" value="1"/>
</dbReference>
<evidence type="ECO:0000313" key="2">
    <source>
        <dbReference type="EMBL" id="SCY48656.1"/>
    </source>
</evidence>
<name>A0A1G5GAK7_9FIRM</name>
<evidence type="ECO:0000313" key="3">
    <source>
        <dbReference type="Proteomes" id="UP000198636"/>
    </source>
</evidence>
<dbReference type="PANTHER" id="PTHR40446:SF2">
    <property type="entry name" value="N-ACETYLGLUCOSAMINE-1-PHOSPHODIESTER ALPHA-N-ACETYLGLUCOSAMINIDASE"/>
    <property type="match status" value="1"/>
</dbReference>
<dbReference type="InterPro" id="IPR018711">
    <property type="entry name" value="NAGPA"/>
</dbReference>
<dbReference type="EMBL" id="FMUS01000009">
    <property type="protein sequence ID" value="SCY48656.1"/>
    <property type="molecule type" value="Genomic_DNA"/>
</dbReference>
<dbReference type="STRING" id="1120976.SAMN03080606_01624"/>
<dbReference type="RefSeq" id="WP_176758919.1">
    <property type="nucleotide sequence ID" value="NZ_FMUS01000009.1"/>
</dbReference>
<protein>
    <recommendedName>
        <fullName evidence="1">Phosphodiester glycosidase domain-containing protein</fullName>
    </recommendedName>
</protein>
<sequence>MFRRRNTYLSRFLLCLMIIVLLSATVYGNEATVEKVETERLAHGVTYQNILRFNKNGWLNANVLFVDLTDNSTELKILKSENGLSTRETLSSMVNKDEQVIGAINGDFFFMNTPAGSPTGAIVEDGKMVSSPVIGENLANFYINNDGLAFADYWDYEIYITTDKGDKIELGSINKYRWMYQEILLIDKNWGKTSVGATEALKDMVEVVVIDDVVTEIRRGQPAIEIPEDGYILLSAGPKMRDLLKLQIGTEIKVHTDIKPNIENINLAMGGGTVLVKDGKVASFTQNVSGNHPRTAIGITKDRKQLILITVDGRHASFKGVDGQQLAKLLIELGSHEAIIMDGGGSTTMTTRSIGDQTSRVVNYPSDGSQRRITNALAVASKMPAGSVYGIIAESENNNVIVGTSRGIILKGYDMYFNPLKINLDEVNYSIKSGGGRVENNRFISDIAGETVVTIDYRGVTTDITFNVIGPDDLSHIEITPRTVRLNHNGSTNFFITGVTDLGYRVPIFAGDVKFSDTNNLGTFNGGRFTAGSKTGETIIEASFGGSTVNSVALVGSSQQILDDFEDIRGNFTRYPNEVGGSIKLSNDAYRGSYSLNLEYDFSTTDATRAAYIDYSNGGLKINGKPERIGVWVHSSEVAPHWIRTRIVDAKGDHHVLDLVKEINWTGWKYIEARVPTAVSYPIAVDRLYVVETDASQKQVGSLLFDDLQAVYQLPFTMTDKLITPPAIKDKANRPAETEGTKLFIHSGIKFSKETLLDRMISNRVIEQANSKSQYTLFTSSVNTNVLDKITTPFIEAKQGYSAKEFENNLILKMDNTKNGFRQTNFDQWPWLIKQLETTKKENIFIVVPTPIWGDKGFSDALELKLFTDALTAEAEKGKNVYVLYGGPEVEVRVMDGVRYISAGSYDSSTNKSPAESFQYIEFNINDNDVTYQIKPLFQ</sequence>
<dbReference type="Gene3D" id="2.60.120.430">
    <property type="entry name" value="Galactose-binding lectin"/>
    <property type="match status" value="1"/>
</dbReference>
<accession>A0A1G5GAK7</accession>